<dbReference type="AlphaFoldDB" id="A0A0L0CH87"/>
<evidence type="ECO:0000313" key="2">
    <source>
        <dbReference type="Proteomes" id="UP000037069"/>
    </source>
</evidence>
<reference evidence="1 2" key="1">
    <citation type="journal article" date="2015" name="Nat. Commun.">
        <title>Lucilia cuprina genome unlocks parasitic fly biology to underpin future interventions.</title>
        <authorList>
            <person name="Anstead C.A."/>
            <person name="Korhonen P.K."/>
            <person name="Young N.D."/>
            <person name="Hall R.S."/>
            <person name="Jex A.R."/>
            <person name="Murali S.C."/>
            <person name="Hughes D.S."/>
            <person name="Lee S.F."/>
            <person name="Perry T."/>
            <person name="Stroehlein A.J."/>
            <person name="Ansell B.R."/>
            <person name="Breugelmans B."/>
            <person name="Hofmann A."/>
            <person name="Qu J."/>
            <person name="Dugan S."/>
            <person name="Lee S.L."/>
            <person name="Chao H."/>
            <person name="Dinh H."/>
            <person name="Han Y."/>
            <person name="Doddapaneni H.V."/>
            <person name="Worley K.C."/>
            <person name="Muzny D.M."/>
            <person name="Ioannidis P."/>
            <person name="Waterhouse R.M."/>
            <person name="Zdobnov E.M."/>
            <person name="James P.J."/>
            <person name="Bagnall N.H."/>
            <person name="Kotze A.C."/>
            <person name="Gibbs R.A."/>
            <person name="Richards S."/>
            <person name="Batterham P."/>
            <person name="Gasser R.B."/>
        </authorList>
    </citation>
    <scope>NUCLEOTIDE SEQUENCE [LARGE SCALE GENOMIC DNA]</scope>
    <source>
        <strain evidence="1 2">LS</strain>
        <tissue evidence="1">Full body</tissue>
    </source>
</reference>
<comment type="caution">
    <text evidence="1">The sequence shown here is derived from an EMBL/GenBank/DDBJ whole genome shotgun (WGS) entry which is preliminary data.</text>
</comment>
<organism evidence="1 2">
    <name type="scientific">Lucilia cuprina</name>
    <name type="common">Green bottle fly</name>
    <name type="synonym">Australian sheep blowfly</name>
    <dbReference type="NCBI Taxonomy" id="7375"/>
    <lineage>
        <taxon>Eukaryota</taxon>
        <taxon>Metazoa</taxon>
        <taxon>Ecdysozoa</taxon>
        <taxon>Arthropoda</taxon>
        <taxon>Hexapoda</taxon>
        <taxon>Insecta</taxon>
        <taxon>Pterygota</taxon>
        <taxon>Neoptera</taxon>
        <taxon>Endopterygota</taxon>
        <taxon>Diptera</taxon>
        <taxon>Brachycera</taxon>
        <taxon>Muscomorpha</taxon>
        <taxon>Oestroidea</taxon>
        <taxon>Calliphoridae</taxon>
        <taxon>Luciliinae</taxon>
        <taxon>Lucilia</taxon>
    </lineage>
</organism>
<name>A0A0L0CH87_LUCCU</name>
<dbReference type="STRING" id="7375.A0A0L0CH87"/>
<dbReference type="Proteomes" id="UP000037069">
    <property type="component" value="Unassembled WGS sequence"/>
</dbReference>
<sequence length="66" mass="7585">MFFVKRYPAAVLVPQIQVRSFNADKTCNLCSPNPKDRDQLNISIFSNVIAKIQEVKDMFLPEQVEV</sequence>
<dbReference type="EMBL" id="JRES01000487">
    <property type="protein sequence ID" value="KNC30849.1"/>
    <property type="molecule type" value="Genomic_DNA"/>
</dbReference>
<evidence type="ECO:0000313" key="1">
    <source>
        <dbReference type="EMBL" id="KNC30849.1"/>
    </source>
</evidence>
<proteinExistence type="predicted"/>
<protein>
    <submittedName>
        <fullName evidence="1">Uncharacterized protein</fullName>
    </submittedName>
</protein>
<gene>
    <name evidence="1" type="ORF">FF38_01571</name>
</gene>
<accession>A0A0L0CH87</accession>
<keyword evidence="2" id="KW-1185">Reference proteome</keyword>